<dbReference type="EMBL" id="CP072455">
    <property type="protein sequence ID" value="QTL38752.1"/>
    <property type="molecule type" value="Genomic_DNA"/>
</dbReference>
<evidence type="ECO:0000256" key="1">
    <source>
        <dbReference type="SAM" id="MobiDB-lite"/>
    </source>
</evidence>
<sequence length="280" mass="31283">MSNVINPFSSNAPQAQPTQGMVSVEQQRAIQEVQAAMVIAKKFPRDPIIAMDKILQACTRPTLAESALYSFSRGGAEVTGPSIRLAEAVAQNWGNIQFGIRELEQKIGESTVEAFAWDIETNTRQVKTFTVPHIRFTRNGKKKLEDPRDIYELVANQGSRRLRACILSIIPGDVIEAAVNQCDVTLKSNADTSPEAIKKMVEVFKTEFGVTSEQIQKRIQCRVEAMRPAQMVQMKKIYASLRDGMSGVDDWFEKPETTQNQVDKLNSMGDATNDRDRVTE</sequence>
<evidence type="ECO:0000313" key="2">
    <source>
        <dbReference type="EMBL" id="QTL38752.1"/>
    </source>
</evidence>
<reference evidence="2 3" key="1">
    <citation type="submission" date="2021-03" db="EMBL/GenBank/DDBJ databases">
        <title>Complete Genome Sequence Data of Xenorhabdus budapestensis strain C72, a Candidate Biological Control Agent, from China.</title>
        <authorList>
            <person name="LI B."/>
            <person name="WANG S."/>
            <person name="QIU D."/>
        </authorList>
    </citation>
    <scope>NUCLEOTIDE SEQUENCE [LARGE SCALE GENOMIC DNA]</scope>
    <source>
        <strain evidence="2 3">C-7-2</strain>
    </source>
</reference>
<keyword evidence="3" id="KW-1185">Reference proteome</keyword>
<feature type="region of interest" description="Disordered" evidence="1">
    <location>
        <begin position="256"/>
        <end position="280"/>
    </location>
</feature>
<organism evidence="2 3">
    <name type="scientific">Xenorhabdus budapestensis</name>
    <dbReference type="NCBI Taxonomy" id="290110"/>
    <lineage>
        <taxon>Bacteria</taxon>
        <taxon>Pseudomonadati</taxon>
        <taxon>Pseudomonadota</taxon>
        <taxon>Gammaproteobacteria</taxon>
        <taxon>Enterobacterales</taxon>
        <taxon>Morganellaceae</taxon>
        <taxon>Xenorhabdus</taxon>
    </lineage>
</organism>
<gene>
    <name evidence="2" type="ORF">HGO23_12775</name>
</gene>
<proteinExistence type="predicted"/>
<dbReference type="Proteomes" id="UP000665047">
    <property type="component" value="Chromosome"/>
</dbReference>
<accession>A0ABX7VGN0</accession>
<protein>
    <submittedName>
        <fullName evidence="2">Uncharacterized protein</fullName>
    </submittedName>
</protein>
<evidence type="ECO:0000313" key="3">
    <source>
        <dbReference type="Proteomes" id="UP000665047"/>
    </source>
</evidence>
<feature type="region of interest" description="Disordered" evidence="1">
    <location>
        <begin position="1"/>
        <end position="20"/>
    </location>
</feature>
<dbReference type="RefSeq" id="WP_209026873.1">
    <property type="nucleotide sequence ID" value="NZ_CP072455.1"/>
</dbReference>
<name>A0ABX7VGN0_XENBU</name>